<reference evidence="1" key="1">
    <citation type="submission" date="2021-04" db="EMBL/GenBank/DDBJ databases">
        <authorList>
            <consortium name="Molecular Ecology Group"/>
        </authorList>
    </citation>
    <scope>NUCLEOTIDE SEQUENCE</scope>
</reference>
<gene>
    <name evidence="1" type="ORF">CUNI_LOCUS17576</name>
</gene>
<feature type="non-terminal residue" evidence="1">
    <location>
        <position position="64"/>
    </location>
</feature>
<dbReference type="AlphaFoldDB" id="A0A8S3ZVC5"/>
<protein>
    <submittedName>
        <fullName evidence="1">Uncharacterized protein</fullName>
    </submittedName>
</protein>
<dbReference type="EMBL" id="CAJHNH020005024">
    <property type="protein sequence ID" value="CAG5132018.1"/>
    <property type="molecule type" value="Genomic_DNA"/>
</dbReference>
<comment type="caution">
    <text evidence="1">The sequence shown here is derived from an EMBL/GenBank/DDBJ whole genome shotgun (WGS) entry which is preliminary data.</text>
</comment>
<sequence length="64" mass="7664">AFRNNLFSKQHFWIIMSNTSCLDALNRPLLRKSNVLFLRQTPFFKEYEQSRDSSLAITNYSYLQ</sequence>
<evidence type="ECO:0000313" key="2">
    <source>
        <dbReference type="Proteomes" id="UP000678393"/>
    </source>
</evidence>
<keyword evidence="2" id="KW-1185">Reference proteome</keyword>
<feature type="non-terminal residue" evidence="1">
    <location>
        <position position="1"/>
    </location>
</feature>
<organism evidence="1 2">
    <name type="scientific">Candidula unifasciata</name>
    <dbReference type="NCBI Taxonomy" id="100452"/>
    <lineage>
        <taxon>Eukaryota</taxon>
        <taxon>Metazoa</taxon>
        <taxon>Spiralia</taxon>
        <taxon>Lophotrochozoa</taxon>
        <taxon>Mollusca</taxon>
        <taxon>Gastropoda</taxon>
        <taxon>Heterobranchia</taxon>
        <taxon>Euthyneura</taxon>
        <taxon>Panpulmonata</taxon>
        <taxon>Eupulmonata</taxon>
        <taxon>Stylommatophora</taxon>
        <taxon>Helicina</taxon>
        <taxon>Helicoidea</taxon>
        <taxon>Geomitridae</taxon>
        <taxon>Candidula</taxon>
    </lineage>
</organism>
<name>A0A8S3ZVC5_9EUPU</name>
<dbReference type="Proteomes" id="UP000678393">
    <property type="component" value="Unassembled WGS sequence"/>
</dbReference>
<proteinExistence type="predicted"/>
<evidence type="ECO:0000313" key="1">
    <source>
        <dbReference type="EMBL" id="CAG5132018.1"/>
    </source>
</evidence>
<accession>A0A8S3ZVC5</accession>